<reference evidence="3" key="3">
    <citation type="submission" date="2018-08" db="EMBL/GenBank/DDBJ databases">
        <authorList>
            <person name="Guldener U."/>
        </authorList>
    </citation>
    <scope>NUCLEOTIDE SEQUENCE</scope>
    <source>
        <strain evidence="3">UB2</strain>
    </source>
</reference>
<feature type="region of interest" description="Disordered" evidence="1">
    <location>
        <begin position="388"/>
        <end position="414"/>
    </location>
</feature>
<proteinExistence type="predicted"/>
<dbReference type="EMBL" id="LT558120">
    <property type="protein sequence ID" value="SAM80583.1"/>
    <property type="molecule type" value="Genomic_DNA"/>
</dbReference>
<evidence type="ECO:0000313" key="3">
    <source>
        <dbReference type="EMBL" id="SYW79114.1"/>
    </source>
</evidence>
<feature type="compositionally biased region" description="Low complexity" evidence="1">
    <location>
        <begin position="31"/>
        <end position="41"/>
    </location>
</feature>
<dbReference type="AlphaFoldDB" id="A0A1K0H1D7"/>
<sequence length="821" mass="91124">MRHASQLCRGLAEAARSLKRPYVPRHVPLPSSSYSAQAQQSPTPTAPKPSTDHISNRSEESSAHSGAQNVRVTKRITALHSNPTHQRSQQNSPQPSPSPPPIDRQRHQSSDSSHSLSTSQSWDAAASANPKTPTEPQQSSTRASNKSFVKTAACTYAGASSKGQASAMRKIFNDADRRGLHLELDRTARKVELLMVAYPRLSKPQANLLLQTFRQIHAFRSQAPTALLSWYEDLVWTTERQAQGLEQIESSQSLSLLLRYVYQKNDLRSLLRLESRAARMPRTLQQLSDPVAETRLLPKKLGNYEVDGVGIWPESREDPCRLAFNLKVAYAAKEGNWIKVDEYVSQAGLLSYKVTVGKAKSRPRSDLMLDTIGWGCLLRFGLGAVSQSDSRKRRDTRTRPAEGERYQPTVPSTISDTTTTLLEGIADEEKARQIQQQEAQAQAKLSLTKRLLPRLLRHTRSALKHSSDTAGDPNSADPATPAWLLQSVLTQLAERGDTATTMRIVQLALSETSALDQYALVRGGATSILNLTLIACHQNRAVSLTETLRIFNNLTGSKLGQSVNDPASVASKLRETEADGASIQGSERQTKGRRIVPNEESLVLMLKKVRHPLFRAAWTRKLVQDFQRLFPKVRLTGRTYRMIIDQCVAPAPVLQPRPEEAVSEDAPAATEHMVASGRRGRRLRQAASSTKSSSSTPPNSSTTALSATRGPIIKQSILANTLQDILNRFQPTHPTSHLHLSTTNRRRFEHTLLRAFRLLNPKRDYHLQKLKEGAKQGLVKHHSAAVEDIVRIIGLIAQVKRLGRTEEEHRKRSQAKNAVVD</sequence>
<feature type="region of interest" description="Disordered" evidence="1">
    <location>
        <begin position="15"/>
        <end position="146"/>
    </location>
</feature>
<feature type="compositionally biased region" description="Low complexity" evidence="1">
    <location>
        <begin position="686"/>
        <end position="707"/>
    </location>
</feature>
<dbReference type="Proteomes" id="UP000179920">
    <property type="component" value="Chromosome IV"/>
</dbReference>
<feature type="compositionally biased region" description="Basic and acidic residues" evidence="1">
    <location>
        <begin position="50"/>
        <end position="62"/>
    </location>
</feature>
<evidence type="ECO:0000313" key="4">
    <source>
        <dbReference type="Proteomes" id="UP000179920"/>
    </source>
</evidence>
<feature type="compositionally biased region" description="Low complexity" evidence="1">
    <location>
        <begin position="110"/>
        <end position="121"/>
    </location>
</feature>
<reference evidence="4" key="2">
    <citation type="submission" date="2016-04" db="EMBL/GenBank/DDBJ databases">
        <authorList>
            <person name="Guldener U."/>
            <person name="Guldener U."/>
        </authorList>
    </citation>
    <scope>NUCLEOTIDE SEQUENCE [LARGE SCALE GENOMIC DNA]</scope>
    <source>
        <strain evidence="4">UB2112</strain>
    </source>
</reference>
<name>A0A1K0H1D7_9BASI</name>
<evidence type="ECO:0000256" key="1">
    <source>
        <dbReference type="SAM" id="MobiDB-lite"/>
    </source>
</evidence>
<accession>A0A1K0H1D7</accession>
<dbReference type="Proteomes" id="UP000658997">
    <property type="component" value="Unassembled WGS sequence"/>
</dbReference>
<gene>
    <name evidence="3" type="ORF">UBRO2_02798</name>
    <name evidence="2" type="ORF">UBRO_02486</name>
</gene>
<evidence type="ECO:0000313" key="2">
    <source>
        <dbReference type="EMBL" id="SAM80583.1"/>
    </source>
</evidence>
<dbReference type="OrthoDB" id="2551866at2759"/>
<protein>
    <submittedName>
        <fullName evidence="2">Uncharacterized protein</fullName>
    </submittedName>
</protein>
<feature type="region of interest" description="Disordered" evidence="1">
    <location>
        <begin position="656"/>
        <end position="707"/>
    </location>
</feature>
<evidence type="ECO:0000313" key="5">
    <source>
        <dbReference type="Proteomes" id="UP000658997"/>
    </source>
</evidence>
<keyword evidence="5" id="KW-1185">Reference proteome</keyword>
<reference evidence="2" key="1">
    <citation type="submission" date="2016-04" db="EMBL/GenBank/DDBJ databases">
        <authorList>
            <person name="Evans L.H."/>
            <person name="Alamgir A."/>
            <person name="Owens N."/>
            <person name="Weber N.D."/>
            <person name="Virtaneva K."/>
            <person name="Barbian K."/>
            <person name="Babar A."/>
            <person name="Rosenke K."/>
        </authorList>
    </citation>
    <scope>NUCLEOTIDE SEQUENCE</scope>
    <source>
        <strain evidence="2">UB2112</strain>
    </source>
</reference>
<feature type="compositionally biased region" description="Basic and acidic residues" evidence="1">
    <location>
        <begin position="389"/>
        <end position="405"/>
    </location>
</feature>
<dbReference type="EMBL" id="ULHB01000046">
    <property type="protein sequence ID" value="SYW79114.1"/>
    <property type="molecule type" value="Genomic_DNA"/>
</dbReference>
<organism evidence="2 4">
    <name type="scientific">Ustilago bromivora</name>
    <dbReference type="NCBI Taxonomy" id="307758"/>
    <lineage>
        <taxon>Eukaryota</taxon>
        <taxon>Fungi</taxon>
        <taxon>Dikarya</taxon>
        <taxon>Basidiomycota</taxon>
        <taxon>Ustilaginomycotina</taxon>
        <taxon>Ustilaginomycetes</taxon>
        <taxon>Ustilaginales</taxon>
        <taxon>Ustilaginaceae</taxon>
        <taxon>Ustilago</taxon>
    </lineage>
</organism>
<feature type="compositionally biased region" description="Polar residues" evidence="1">
    <location>
        <begin position="129"/>
        <end position="146"/>
    </location>
</feature>